<sequence>MDSFTSSTFNSLQYTLINFETFQNYAKLLEIRGTSGQTDRQLNQLMEKSHGEKELKYKINITQNSVQVTSV</sequence>
<evidence type="ECO:0000313" key="1">
    <source>
        <dbReference type="EMBL" id="RIB16907.1"/>
    </source>
</evidence>
<evidence type="ECO:0000313" key="2">
    <source>
        <dbReference type="Proteomes" id="UP000266673"/>
    </source>
</evidence>
<keyword evidence="2" id="KW-1185">Reference proteome</keyword>
<proteinExistence type="predicted"/>
<comment type="caution">
    <text evidence="1">The sequence shown here is derived from an EMBL/GenBank/DDBJ whole genome shotgun (WGS) entry which is preliminary data.</text>
</comment>
<dbReference type="Proteomes" id="UP000266673">
    <property type="component" value="Unassembled WGS sequence"/>
</dbReference>
<reference evidence="1 2" key="1">
    <citation type="submission" date="2018-06" db="EMBL/GenBank/DDBJ databases">
        <title>Comparative genomics reveals the genomic features of Rhizophagus irregularis, R. cerebriforme, R. diaphanum and Gigaspora rosea, and their symbiotic lifestyle signature.</title>
        <authorList>
            <person name="Morin E."/>
            <person name="San Clemente H."/>
            <person name="Chen E.C.H."/>
            <person name="De La Providencia I."/>
            <person name="Hainaut M."/>
            <person name="Kuo A."/>
            <person name="Kohler A."/>
            <person name="Murat C."/>
            <person name="Tang N."/>
            <person name="Roy S."/>
            <person name="Loubradou J."/>
            <person name="Henrissat B."/>
            <person name="Grigoriev I.V."/>
            <person name="Corradi N."/>
            <person name="Roux C."/>
            <person name="Martin F.M."/>
        </authorList>
    </citation>
    <scope>NUCLEOTIDE SEQUENCE [LARGE SCALE GENOMIC DNA]</scope>
    <source>
        <strain evidence="1 2">DAOM 194757</strain>
    </source>
</reference>
<gene>
    <name evidence="1" type="ORF">C2G38_2188717</name>
</gene>
<name>A0A397V6F4_9GLOM</name>
<protein>
    <submittedName>
        <fullName evidence="1">Uncharacterized protein</fullName>
    </submittedName>
</protein>
<dbReference type="EMBL" id="QKWP01000643">
    <property type="protein sequence ID" value="RIB16907.1"/>
    <property type="molecule type" value="Genomic_DNA"/>
</dbReference>
<accession>A0A397V6F4</accession>
<dbReference type="AlphaFoldDB" id="A0A397V6F4"/>
<organism evidence="1 2">
    <name type="scientific">Gigaspora rosea</name>
    <dbReference type="NCBI Taxonomy" id="44941"/>
    <lineage>
        <taxon>Eukaryota</taxon>
        <taxon>Fungi</taxon>
        <taxon>Fungi incertae sedis</taxon>
        <taxon>Mucoromycota</taxon>
        <taxon>Glomeromycotina</taxon>
        <taxon>Glomeromycetes</taxon>
        <taxon>Diversisporales</taxon>
        <taxon>Gigasporaceae</taxon>
        <taxon>Gigaspora</taxon>
    </lineage>
</organism>